<evidence type="ECO:0000313" key="5">
    <source>
        <dbReference type="Proteomes" id="UP000605259"/>
    </source>
</evidence>
<feature type="domain" description="N-acetyltransferase" evidence="3">
    <location>
        <begin position="1"/>
        <end position="143"/>
    </location>
</feature>
<dbReference type="InterPro" id="IPR050832">
    <property type="entry name" value="Bact_Acetyltransf"/>
</dbReference>
<dbReference type="GO" id="GO:0016747">
    <property type="term" value="F:acyltransferase activity, transferring groups other than amino-acyl groups"/>
    <property type="evidence" value="ECO:0007669"/>
    <property type="project" value="InterPro"/>
</dbReference>
<dbReference type="Pfam" id="PF00583">
    <property type="entry name" value="Acetyltransf_1"/>
    <property type="match status" value="1"/>
</dbReference>
<keyword evidence="1" id="KW-0808">Transferase</keyword>
<organism evidence="4 5">
    <name type="scientific">Priestia taiwanensis</name>
    <dbReference type="NCBI Taxonomy" id="1347902"/>
    <lineage>
        <taxon>Bacteria</taxon>
        <taxon>Bacillati</taxon>
        <taxon>Bacillota</taxon>
        <taxon>Bacilli</taxon>
        <taxon>Bacillales</taxon>
        <taxon>Bacillaceae</taxon>
        <taxon>Priestia</taxon>
    </lineage>
</organism>
<dbReference type="CDD" id="cd04301">
    <property type="entry name" value="NAT_SF"/>
    <property type="match status" value="1"/>
</dbReference>
<evidence type="ECO:0000256" key="1">
    <source>
        <dbReference type="ARBA" id="ARBA00022679"/>
    </source>
</evidence>
<gene>
    <name evidence="4" type="ORF">GCM10007140_12510</name>
</gene>
<dbReference type="InterPro" id="IPR016181">
    <property type="entry name" value="Acyl_CoA_acyltransferase"/>
</dbReference>
<dbReference type="RefSeq" id="WP_229722157.1">
    <property type="nucleotide sequence ID" value="NZ_BMFK01000001.1"/>
</dbReference>
<dbReference type="EMBL" id="BMFK01000001">
    <property type="protein sequence ID" value="GGE63768.1"/>
    <property type="molecule type" value="Genomic_DNA"/>
</dbReference>
<dbReference type="PANTHER" id="PTHR43877:SF2">
    <property type="entry name" value="AMINOALKYLPHOSPHONATE N-ACETYLTRANSFERASE-RELATED"/>
    <property type="match status" value="1"/>
</dbReference>
<dbReference type="PANTHER" id="PTHR43877">
    <property type="entry name" value="AMINOALKYLPHOSPHONATE N-ACETYLTRANSFERASE-RELATED-RELATED"/>
    <property type="match status" value="1"/>
</dbReference>
<dbReference type="PROSITE" id="PS51186">
    <property type="entry name" value="GNAT"/>
    <property type="match status" value="1"/>
</dbReference>
<evidence type="ECO:0000259" key="3">
    <source>
        <dbReference type="PROSITE" id="PS51186"/>
    </source>
</evidence>
<keyword evidence="2" id="KW-0012">Acyltransferase</keyword>
<dbReference type="Proteomes" id="UP000605259">
    <property type="component" value="Unassembled WGS sequence"/>
</dbReference>
<comment type="caution">
    <text evidence="4">The sequence shown here is derived from an EMBL/GenBank/DDBJ whole genome shotgun (WGS) entry which is preliminary data.</text>
</comment>
<dbReference type="InterPro" id="IPR000182">
    <property type="entry name" value="GNAT_dom"/>
</dbReference>
<reference evidence="4" key="1">
    <citation type="journal article" date="2014" name="Int. J. Syst. Evol. Microbiol.">
        <title>Complete genome sequence of Corynebacterium casei LMG S-19264T (=DSM 44701T), isolated from a smear-ripened cheese.</title>
        <authorList>
            <consortium name="US DOE Joint Genome Institute (JGI-PGF)"/>
            <person name="Walter F."/>
            <person name="Albersmeier A."/>
            <person name="Kalinowski J."/>
            <person name="Ruckert C."/>
        </authorList>
    </citation>
    <scope>NUCLEOTIDE SEQUENCE</scope>
    <source>
        <strain evidence="4">CGMCC 1.12698</strain>
    </source>
</reference>
<accession>A0A917ANJ4</accession>
<protein>
    <submittedName>
        <fullName evidence="4">N-acetyltransferase</fullName>
    </submittedName>
</protein>
<sequence length="143" mass="16383">MEIRESILDDYRQLAPLMEQLGYPTSTEQMKQRLTYITSSPNYHTLVAIDNEKIIAMIGLVKSFYYEMDGSFIRIQAFIVDATYRNQGVGKRLLEEAEEWARSSGATGISLNSGNREERIAAHKFYEKRGYVARSIGFAKSLR</sequence>
<reference evidence="4" key="2">
    <citation type="submission" date="2020-09" db="EMBL/GenBank/DDBJ databases">
        <authorList>
            <person name="Sun Q."/>
            <person name="Zhou Y."/>
        </authorList>
    </citation>
    <scope>NUCLEOTIDE SEQUENCE</scope>
    <source>
        <strain evidence="4">CGMCC 1.12698</strain>
    </source>
</reference>
<name>A0A917ANJ4_9BACI</name>
<dbReference type="AlphaFoldDB" id="A0A917ANJ4"/>
<dbReference type="SUPFAM" id="SSF55729">
    <property type="entry name" value="Acyl-CoA N-acyltransferases (Nat)"/>
    <property type="match status" value="1"/>
</dbReference>
<evidence type="ECO:0000313" key="4">
    <source>
        <dbReference type="EMBL" id="GGE63768.1"/>
    </source>
</evidence>
<keyword evidence="5" id="KW-1185">Reference proteome</keyword>
<evidence type="ECO:0000256" key="2">
    <source>
        <dbReference type="ARBA" id="ARBA00023315"/>
    </source>
</evidence>
<proteinExistence type="predicted"/>
<dbReference type="Gene3D" id="3.40.630.30">
    <property type="match status" value="1"/>
</dbReference>